<evidence type="ECO:0000313" key="2">
    <source>
        <dbReference type="Proteomes" id="UP000044806"/>
    </source>
</evidence>
<reference evidence="1 2" key="1">
    <citation type="submission" date="2015-07" db="EMBL/GenBank/DDBJ databases">
        <authorList>
            <consortium name="Pathogen Informatics"/>
        </authorList>
    </citation>
    <scope>NUCLEOTIDE SEQUENCE [LARGE SCALE GENOMIC DNA]</scope>
    <source>
        <strain evidence="1 2">A51</strain>
    </source>
</reference>
<accession>A0A656A3J1</accession>
<proteinExistence type="predicted"/>
<dbReference type="EMBL" id="CWOW01000018">
    <property type="protein sequence ID" value="CSB00100.1"/>
    <property type="molecule type" value="Genomic_DNA"/>
</dbReference>
<sequence length="64" mass="7091">MCTIGLFTGKQVKQVEKATLAAVGQGDVLFADIPAIRLTQQCSERFYKHIFALWTIVIGHGIEQ</sequence>
<dbReference type="Proteomes" id="UP000044806">
    <property type="component" value="Unassembled WGS sequence"/>
</dbReference>
<evidence type="ECO:0000313" key="1">
    <source>
        <dbReference type="EMBL" id="CSB00100.1"/>
    </source>
</evidence>
<gene>
    <name evidence="1" type="ORF">ERS013165_03034</name>
</gene>
<protein>
    <submittedName>
        <fullName evidence="1">Uncharacterized protein</fullName>
    </submittedName>
</protein>
<name>A0A656A3J1_VIBCL</name>
<organism evidence="1 2">
    <name type="scientific">Vibrio cholerae</name>
    <dbReference type="NCBI Taxonomy" id="666"/>
    <lineage>
        <taxon>Bacteria</taxon>
        <taxon>Pseudomonadati</taxon>
        <taxon>Pseudomonadota</taxon>
        <taxon>Gammaproteobacteria</taxon>
        <taxon>Vibrionales</taxon>
        <taxon>Vibrionaceae</taxon>
        <taxon>Vibrio</taxon>
    </lineage>
</organism>
<dbReference type="AlphaFoldDB" id="A0A656A3J1"/>